<evidence type="ECO:0000313" key="3">
    <source>
        <dbReference type="Proteomes" id="UP000325243"/>
    </source>
</evidence>
<dbReference type="Pfam" id="PF14329">
    <property type="entry name" value="DUF4386"/>
    <property type="match status" value="1"/>
</dbReference>
<dbReference type="EMBL" id="VSSB01000002">
    <property type="protein sequence ID" value="TYL51136.1"/>
    <property type="molecule type" value="Genomic_DNA"/>
</dbReference>
<feature type="transmembrane region" description="Helical" evidence="1">
    <location>
        <begin position="49"/>
        <end position="73"/>
    </location>
</feature>
<feature type="transmembrane region" description="Helical" evidence="1">
    <location>
        <begin position="189"/>
        <end position="217"/>
    </location>
</feature>
<feature type="transmembrane region" description="Helical" evidence="1">
    <location>
        <begin position="80"/>
        <end position="104"/>
    </location>
</feature>
<reference evidence="2 3" key="1">
    <citation type="submission" date="2019-08" db="EMBL/GenBank/DDBJ databases">
        <authorList>
            <person name="Hu J."/>
        </authorList>
    </citation>
    <scope>NUCLEOTIDE SEQUENCE [LARGE SCALE GENOMIC DNA]</scope>
    <source>
        <strain evidence="2 3">NEAU-184</strain>
    </source>
</reference>
<evidence type="ECO:0000313" key="2">
    <source>
        <dbReference type="EMBL" id="TYL51136.1"/>
    </source>
</evidence>
<comment type="caution">
    <text evidence="2">The sequence shown here is derived from an EMBL/GenBank/DDBJ whole genome shotgun (WGS) entry which is preliminary data.</text>
</comment>
<name>A0A5S4UX33_9MICO</name>
<accession>A0A5S4UX33</accession>
<gene>
    <name evidence="2" type="ORF">FYC51_18635</name>
</gene>
<sequence length="218" mass="22932">MIALAVLLIATPLLFNAGYAGLAVRFDYPGILRRPTGEILERFRAGGTGLVLLWFAFAWSALLFIPVAVLAGGLIADPGLAALSVAVGVIAGTVQALGLLRWVFVVPFLAREHAAATDASAIDLVFQVQHRYLGVAVGEHLGYLTTGAWTILVAAAVGLPLWLAIPGIVIGAMLALGSLEFVGPFEQRGWSVAGVLVPIGYTLWSLWLIALGVLLLVR</sequence>
<feature type="transmembrane region" description="Helical" evidence="1">
    <location>
        <begin position="148"/>
        <end position="177"/>
    </location>
</feature>
<dbReference type="InterPro" id="IPR025495">
    <property type="entry name" value="DUF4386"/>
</dbReference>
<keyword evidence="1" id="KW-0812">Transmembrane</keyword>
<proteinExistence type="predicted"/>
<dbReference type="Proteomes" id="UP000325243">
    <property type="component" value="Unassembled WGS sequence"/>
</dbReference>
<keyword evidence="1" id="KW-0472">Membrane</keyword>
<evidence type="ECO:0000256" key="1">
    <source>
        <dbReference type="SAM" id="Phobius"/>
    </source>
</evidence>
<dbReference type="RefSeq" id="WP_148735230.1">
    <property type="nucleotide sequence ID" value="NZ_VSSB01000002.1"/>
</dbReference>
<dbReference type="AlphaFoldDB" id="A0A5S4UX33"/>
<protein>
    <submittedName>
        <fullName evidence="2">DUF4386 domain-containing protein</fullName>
    </submittedName>
</protein>
<keyword evidence="1" id="KW-1133">Transmembrane helix</keyword>
<keyword evidence="3" id="KW-1185">Reference proteome</keyword>
<organism evidence="2 3">
    <name type="scientific">Agromyces mariniharenae</name>
    <dbReference type="NCBI Taxonomy" id="2604423"/>
    <lineage>
        <taxon>Bacteria</taxon>
        <taxon>Bacillati</taxon>
        <taxon>Actinomycetota</taxon>
        <taxon>Actinomycetes</taxon>
        <taxon>Micrococcales</taxon>
        <taxon>Microbacteriaceae</taxon>
        <taxon>Agromyces</taxon>
    </lineage>
</organism>